<reference evidence="1" key="1">
    <citation type="journal article" date="2023" name="Mol. Biol. Evol.">
        <title>Third-Generation Sequencing Reveals the Adaptive Role of the Epigenome in Three Deep-Sea Polychaetes.</title>
        <authorList>
            <person name="Perez M."/>
            <person name="Aroh O."/>
            <person name="Sun Y."/>
            <person name="Lan Y."/>
            <person name="Juniper S.K."/>
            <person name="Young C.R."/>
            <person name="Angers B."/>
            <person name="Qian P.Y."/>
        </authorList>
    </citation>
    <scope>NUCLEOTIDE SEQUENCE</scope>
    <source>
        <strain evidence="1">P08H-3</strain>
    </source>
</reference>
<dbReference type="EMBL" id="JAODUP010000126">
    <property type="protein sequence ID" value="KAK2160866.1"/>
    <property type="molecule type" value="Genomic_DNA"/>
</dbReference>
<accession>A0AAD9JXU4</accession>
<protein>
    <submittedName>
        <fullName evidence="1">Uncharacterized protein</fullName>
    </submittedName>
</protein>
<sequence>MTERILNIEMTSLDSLLSRADNVEEVIKIQDGLDPEYLAFACSISSSPALLLTSHFAYINNIRAANGRLRTRSQLDSMTTVLSVR</sequence>
<name>A0AAD9JXU4_9ANNE</name>
<evidence type="ECO:0000313" key="2">
    <source>
        <dbReference type="Proteomes" id="UP001208570"/>
    </source>
</evidence>
<dbReference type="Proteomes" id="UP001208570">
    <property type="component" value="Unassembled WGS sequence"/>
</dbReference>
<dbReference type="AlphaFoldDB" id="A0AAD9JXU4"/>
<organism evidence="1 2">
    <name type="scientific">Paralvinella palmiformis</name>
    <dbReference type="NCBI Taxonomy" id="53620"/>
    <lineage>
        <taxon>Eukaryota</taxon>
        <taxon>Metazoa</taxon>
        <taxon>Spiralia</taxon>
        <taxon>Lophotrochozoa</taxon>
        <taxon>Annelida</taxon>
        <taxon>Polychaeta</taxon>
        <taxon>Sedentaria</taxon>
        <taxon>Canalipalpata</taxon>
        <taxon>Terebellida</taxon>
        <taxon>Terebelliformia</taxon>
        <taxon>Alvinellidae</taxon>
        <taxon>Paralvinella</taxon>
    </lineage>
</organism>
<comment type="caution">
    <text evidence="1">The sequence shown here is derived from an EMBL/GenBank/DDBJ whole genome shotgun (WGS) entry which is preliminary data.</text>
</comment>
<keyword evidence="2" id="KW-1185">Reference proteome</keyword>
<evidence type="ECO:0000313" key="1">
    <source>
        <dbReference type="EMBL" id="KAK2160866.1"/>
    </source>
</evidence>
<proteinExistence type="predicted"/>
<gene>
    <name evidence="1" type="ORF">LSH36_126g09021</name>
</gene>